<reference evidence="1 2" key="1">
    <citation type="journal article" date="2020" name="Phytopathology">
        <title>A high-quality genome resource of Botrytis fragariae, a new and rapidly spreading fungal pathogen causing strawberry gray mold in the U.S.A.</title>
        <authorList>
            <person name="Wu Y."/>
            <person name="Saski C.A."/>
            <person name="Schnabel G."/>
            <person name="Xiao S."/>
            <person name="Hu M."/>
        </authorList>
    </citation>
    <scope>NUCLEOTIDE SEQUENCE [LARGE SCALE GENOMIC DNA]</scope>
    <source>
        <strain evidence="1 2">BVB16</strain>
    </source>
</reference>
<proteinExistence type="predicted"/>
<gene>
    <name evidence="1" type="ORF">Bfra_001870</name>
</gene>
<sequence>MLIGHQLVARRAYYQCKYNSRRHRSQLGTLCIQSGKSNTCNLRLFVATGGVTKHEPKSRESRNSIIDQVISMCK</sequence>
<keyword evidence="2" id="KW-1185">Reference proteome</keyword>
<dbReference type="GeneID" id="59255987"/>
<evidence type="ECO:0000313" key="2">
    <source>
        <dbReference type="Proteomes" id="UP000531561"/>
    </source>
</evidence>
<dbReference type="EMBL" id="JABFCT010000003">
    <property type="protein sequence ID" value="KAF5877503.1"/>
    <property type="molecule type" value="Genomic_DNA"/>
</dbReference>
<accession>A0A8H6EMB4</accession>
<organism evidence="1 2">
    <name type="scientific">Botrytis fragariae</name>
    <dbReference type="NCBI Taxonomy" id="1964551"/>
    <lineage>
        <taxon>Eukaryota</taxon>
        <taxon>Fungi</taxon>
        <taxon>Dikarya</taxon>
        <taxon>Ascomycota</taxon>
        <taxon>Pezizomycotina</taxon>
        <taxon>Leotiomycetes</taxon>
        <taxon>Helotiales</taxon>
        <taxon>Sclerotiniaceae</taxon>
        <taxon>Botrytis</taxon>
    </lineage>
</organism>
<name>A0A8H6EMB4_9HELO</name>
<dbReference type="Proteomes" id="UP000531561">
    <property type="component" value="Unassembled WGS sequence"/>
</dbReference>
<protein>
    <submittedName>
        <fullName evidence="1">Uncharacterized protein</fullName>
    </submittedName>
</protein>
<comment type="caution">
    <text evidence="1">The sequence shown here is derived from an EMBL/GenBank/DDBJ whole genome shotgun (WGS) entry which is preliminary data.</text>
</comment>
<dbReference type="AlphaFoldDB" id="A0A8H6EMB4"/>
<evidence type="ECO:0000313" key="1">
    <source>
        <dbReference type="EMBL" id="KAF5877503.1"/>
    </source>
</evidence>
<dbReference type="RefSeq" id="XP_037196449.1">
    <property type="nucleotide sequence ID" value="XM_037332295.1"/>
</dbReference>